<keyword evidence="2" id="KW-1185">Reference proteome</keyword>
<sequence length="60" mass="6747">MSVLAQFCAFSSRFVLHRNIPCVLSSVLKRAFPLLHMALNHPDLRSILYYDIDNLGGEGV</sequence>
<name>B2VGD2_ERWT9</name>
<accession>B2VGD2</accession>
<evidence type="ECO:0000313" key="1">
    <source>
        <dbReference type="EMBL" id="CAO95548.1"/>
    </source>
</evidence>
<dbReference type="AlphaFoldDB" id="B2VGD2"/>
<reference evidence="1 2" key="1">
    <citation type="journal article" date="2008" name="Environ. Microbiol.">
        <title>The genome of Erwinia tasmaniensis strain Et1/99, a non-pathogenic bacterium in the genus Erwinia.</title>
        <authorList>
            <person name="Kube M."/>
            <person name="Migdoll A.M."/>
            <person name="Mueller I."/>
            <person name="Kuhl H."/>
            <person name="Beck A."/>
            <person name="Reinhardt R."/>
            <person name="Geider K."/>
        </authorList>
    </citation>
    <scope>NUCLEOTIDE SEQUENCE [LARGE SCALE GENOMIC DNA]</scope>
    <source>
        <strain evidence="2">DSM 17950 / CFBP 7177 / CIP 109463 / NCPPB 4357 / Et1/99</strain>
    </source>
</reference>
<dbReference type="KEGG" id="eta:ETA_05020"/>
<dbReference type="HOGENOM" id="CLU_2934367_0_0_6"/>
<organism evidence="1 2">
    <name type="scientific">Erwinia tasmaniensis (strain DSM 17950 / CFBP 7177 / CIP 109463 / NCPPB 4357 / Et1/99)</name>
    <dbReference type="NCBI Taxonomy" id="465817"/>
    <lineage>
        <taxon>Bacteria</taxon>
        <taxon>Pseudomonadati</taxon>
        <taxon>Pseudomonadota</taxon>
        <taxon>Gammaproteobacteria</taxon>
        <taxon>Enterobacterales</taxon>
        <taxon>Erwiniaceae</taxon>
        <taxon>Erwinia</taxon>
    </lineage>
</organism>
<gene>
    <name evidence="1" type="ordered locus">ETA_05020</name>
</gene>
<proteinExistence type="predicted"/>
<dbReference type="Proteomes" id="UP000001726">
    <property type="component" value="Chromosome"/>
</dbReference>
<dbReference type="EMBL" id="CU468135">
    <property type="protein sequence ID" value="CAO95548.1"/>
    <property type="molecule type" value="Genomic_DNA"/>
</dbReference>
<evidence type="ECO:0000313" key="2">
    <source>
        <dbReference type="Proteomes" id="UP000001726"/>
    </source>
</evidence>
<protein>
    <submittedName>
        <fullName evidence="1">Uncharacterized protein</fullName>
    </submittedName>
</protein>